<feature type="compositionally biased region" description="Pro residues" evidence="10">
    <location>
        <begin position="75"/>
        <end position="91"/>
    </location>
</feature>
<dbReference type="AlphaFoldDB" id="A0A9N8ZVK6"/>
<evidence type="ECO:0000256" key="5">
    <source>
        <dbReference type="ARBA" id="ARBA00022884"/>
    </source>
</evidence>
<dbReference type="GO" id="GO:0000243">
    <property type="term" value="C:commitment complex"/>
    <property type="evidence" value="ECO:0007669"/>
    <property type="project" value="UniProtKB-UniRule"/>
</dbReference>
<dbReference type="PANTHER" id="PTHR31148:SF1">
    <property type="entry name" value="U1 SMALL NUCLEAR RIBONUCLEOPROTEIN C"/>
    <property type="match status" value="1"/>
</dbReference>
<dbReference type="FunFam" id="3.30.160.60:FF:000059">
    <property type="entry name" value="U1 small nuclear ribonucleoprotein C"/>
    <property type="match status" value="1"/>
</dbReference>
<dbReference type="SMART" id="SM00451">
    <property type="entry name" value="ZnF_U1"/>
    <property type="match status" value="1"/>
</dbReference>
<dbReference type="GO" id="GO:0030627">
    <property type="term" value="F:pre-mRNA 5'-splice site binding"/>
    <property type="evidence" value="ECO:0007669"/>
    <property type="project" value="InterPro"/>
</dbReference>
<gene>
    <name evidence="12" type="ORF">POCULU_LOCUS2952</name>
</gene>
<dbReference type="GO" id="GO:0000387">
    <property type="term" value="P:spliceosomal snRNP assembly"/>
    <property type="evidence" value="ECO:0007669"/>
    <property type="project" value="UniProtKB-UniRule"/>
</dbReference>
<evidence type="ECO:0000256" key="2">
    <source>
        <dbReference type="ARBA" id="ARBA00022723"/>
    </source>
</evidence>
<evidence type="ECO:0000256" key="9">
    <source>
        <dbReference type="HAMAP-Rule" id="MF_03153"/>
    </source>
</evidence>
<dbReference type="OrthoDB" id="76567at2759"/>
<feature type="compositionally biased region" description="Pro residues" evidence="10">
    <location>
        <begin position="149"/>
        <end position="160"/>
    </location>
</feature>
<feature type="compositionally biased region" description="Pro residues" evidence="10">
    <location>
        <begin position="168"/>
        <end position="200"/>
    </location>
</feature>
<dbReference type="GO" id="GO:0000395">
    <property type="term" value="P:mRNA 5'-splice site recognition"/>
    <property type="evidence" value="ECO:0007669"/>
    <property type="project" value="UniProtKB-UniRule"/>
</dbReference>
<accession>A0A9N8ZVK6</accession>
<dbReference type="GO" id="GO:0003729">
    <property type="term" value="F:mRNA binding"/>
    <property type="evidence" value="ECO:0007669"/>
    <property type="project" value="UniProtKB-UniRule"/>
</dbReference>
<comment type="subcellular location">
    <subcellularLocation>
        <location evidence="1 9">Nucleus</location>
    </subcellularLocation>
</comment>
<evidence type="ECO:0000256" key="6">
    <source>
        <dbReference type="ARBA" id="ARBA00023242"/>
    </source>
</evidence>
<dbReference type="InterPro" id="IPR003604">
    <property type="entry name" value="Matrin/U1-like-C_Znf_C2H2"/>
</dbReference>
<keyword evidence="13" id="KW-1185">Reference proteome</keyword>
<keyword evidence="4 9" id="KW-0862">Zinc</keyword>
<keyword evidence="2 9" id="KW-0479">Metal-binding</keyword>
<dbReference type="HAMAP" id="MF_03153">
    <property type="entry name" value="U1_C"/>
    <property type="match status" value="1"/>
</dbReference>
<comment type="subunit">
    <text evidence="9">U1 snRNP is composed of the 7 core Sm proteins B/B', D1, D2, D3, E, F and G that assemble in a heptameric protein ring on the Sm site of the small nuclear RNA to form the core snRNP, and at least 3 U1 snRNP-specific proteins U1-70K, U1-A and U1-C. U1-C interacts with U1 snRNA and the 5' splice-site region of the pre-mRNA.</text>
</comment>
<dbReference type="InterPro" id="IPR017340">
    <property type="entry name" value="U1_snRNP-C"/>
</dbReference>
<dbReference type="GO" id="GO:0005685">
    <property type="term" value="C:U1 snRNP"/>
    <property type="evidence" value="ECO:0007669"/>
    <property type="project" value="UniProtKB-UniRule"/>
</dbReference>
<feature type="region of interest" description="Disordered" evidence="10">
    <location>
        <begin position="68"/>
        <end position="212"/>
    </location>
</feature>
<proteinExistence type="inferred from homology"/>
<dbReference type="GO" id="GO:0030619">
    <property type="term" value="F:U1 snRNA binding"/>
    <property type="evidence" value="ECO:0007669"/>
    <property type="project" value="UniProtKB-UniRule"/>
</dbReference>
<keyword evidence="6 9" id="KW-0539">Nucleus</keyword>
<dbReference type="Pfam" id="PF06220">
    <property type="entry name" value="zf-U1"/>
    <property type="match status" value="1"/>
</dbReference>
<comment type="function">
    <text evidence="9">Component of the spliceosomal U1 snRNP, which is essential for recognition of the pre-mRNA 5' splice-site and the subsequent assembly of the spliceosome. U1-C is directly involved in initial 5' splice-site recognition for both constitutive and regulated alternative splicing. The interaction with the 5' splice-site seems to precede base-pairing between the pre-mRNA and the U1 snRNA. Stimulates commitment or early (E) complex formation by stabilizing the base pairing of the 5' end of the U1 snRNA and the 5' splice-site region.</text>
</comment>
<evidence type="ECO:0000256" key="7">
    <source>
        <dbReference type="ARBA" id="ARBA00023274"/>
    </source>
</evidence>
<feature type="compositionally biased region" description="Polar residues" evidence="10">
    <location>
        <begin position="129"/>
        <end position="143"/>
    </location>
</feature>
<evidence type="ECO:0000256" key="1">
    <source>
        <dbReference type="ARBA" id="ARBA00004123"/>
    </source>
</evidence>
<protein>
    <recommendedName>
        <fullName evidence="9">U1 small nuclear ribonucleoprotein C</fullName>
        <shortName evidence="9">U1 snRNP C</shortName>
        <shortName evidence="9">U1-C</shortName>
        <shortName evidence="9">U1C</shortName>
    </recommendedName>
</protein>
<name>A0A9N8ZVK6_9GLOM</name>
<dbReference type="PIRSF" id="PIRSF037969">
    <property type="entry name" value="U1_snRNP-C"/>
    <property type="match status" value="1"/>
</dbReference>
<dbReference type="PROSITE" id="PS50171">
    <property type="entry name" value="ZF_MATRIN"/>
    <property type="match status" value="1"/>
</dbReference>
<evidence type="ECO:0000256" key="8">
    <source>
        <dbReference type="ARBA" id="ARBA00046357"/>
    </source>
</evidence>
<evidence type="ECO:0000313" key="13">
    <source>
        <dbReference type="Proteomes" id="UP000789572"/>
    </source>
</evidence>
<reference evidence="12" key="1">
    <citation type="submission" date="2021-06" db="EMBL/GenBank/DDBJ databases">
        <authorList>
            <person name="Kallberg Y."/>
            <person name="Tangrot J."/>
            <person name="Rosling A."/>
        </authorList>
    </citation>
    <scope>NUCLEOTIDE SEQUENCE</scope>
    <source>
        <strain evidence="12">IA702</strain>
    </source>
</reference>
<dbReference type="Proteomes" id="UP000789572">
    <property type="component" value="Unassembled WGS sequence"/>
</dbReference>
<keyword evidence="7 9" id="KW-0687">Ribonucleoprotein</keyword>
<keyword evidence="5 9" id="KW-0694">RNA-binding</keyword>
<comment type="similarity">
    <text evidence="9">Belongs to the U1 small nuclear ribonucleoprotein C family.</text>
</comment>
<dbReference type="InterPro" id="IPR036236">
    <property type="entry name" value="Znf_C2H2_sf"/>
</dbReference>
<organism evidence="12 13">
    <name type="scientific">Paraglomus occultum</name>
    <dbReference type="NCBI Taxonomy" id="144539"/>
    <lineage>
        <taxon>Eukaryota</taxon>
        <taxon>Fungi</taxon>
        <taxon>Fungi incertae sedis</taxon>
        <taxon>Mucoromycota</taxon>
        <taxon>Glomeromycotina</taxon>
        <taxon>Glomeromycetes</taxon>
        <taxon>Paraglomerales</taxon>
        <taxon>Paraglomeraceae</taxon>
        <taxon>Paraglomus</taxon>
    </lineage>
</organism>
<dbReference type="Gene3D" id="3.30.160.60">
    <property type="entry name" value="Classic Zinc Finger"/>
    <property type="match status" value="1"/>
</dbReference>
<evidence type="ECO:0000256" key="10">
    <source>
        <dbReference type="SAM" id="MobiDB-lite"/>
    </source>
</evidence>
<feature type="compositionally biased region" description="Low complexity" evidence="10">
    <location>
        <begin position="102"/>
        <end position="119"/>
    </location>
</feature>
<dbReference type="InterPro" id="IPR000690">
    <property type="entry name" value="Matrin/U1-C_Znf_C2H2"/>
</dbReference>
<dbReference type="PANTHER" id="PTHR31148">
    <property type="entry name" value="U1 SMALL NUCLEAR RIBONUCLEOPROTEIN C"/>
    <property type="match status" value="1"/>
</dbReference>
<sequence>MPKYYCDYCDVYLTHDSSSVRKAHNNGKNHIMNVRNYYAELGQDKAQAIIDEITKAYERVGQSGFPAQYGYAPGAPHPPATSIPPAPPFGAPPLMLGRSQHHGTAAHGAAGAPPGVGHPSMMRPPLAAQASSGPGMSPTSLTQPFGGLPQPPYMRPPVGAPPGHYSGPMPPPPGTHPPGPYPGPPGGPTSPIGPPPPGAALPPGVSRFSSFY</sequence>
<evidence type="ECO:0000313" key="12">
    <source>
        <dbReference type="EMBL" id="CAG8508628.1"/>
    </source>
</evidence>
<evidence type="ECO:0000256" key="3">
    <source>
        <dbReference type="ARBA" id="ARBA00022771"/>
    </source>
</evidence>
<feature type="domain" description="Matrin-type" evidence="11">
    <location>
        <begin position="4"/>
        <end position="36"/>
    </location>
</feature>
<keyword evidence="3 9" id="KW-0863">Zinc-finger</keyword>
<dbReference type="SUPFAM" id="SSF57667">
    <property type="entry name" value="beta-beta-alpha zinc fingers"/>
    <property type="match status" value="1"/>
</dbReference>
<dbReference type="GO" id="GO:0071004">
    <property type="term" value="C:U2-type prespliceosome"/>
    <property type="evidence" value="ECO:0007669"/>
    <property type="project" value="UniProtKB-UniRule"/>
</dbReference>
<comment type="caution">
    <text evidence="12">The sequence shown here is derived from an EMBL/GenBank/DDBJ whole genome shotgun (WGS) entry which is preliminary data.</text>
</comment>
<dbReference type="EMBL" id="CAJVPJ010000301">
    <property type="protein sequence ID" value="CAG8508628.1"/>
    <property type="molecule type" value="Genomic_DNA"/>
</dbReference>
<dbReference type="InterPro" id="IPR013085">
    <property type="entry name" value="U1-CZ_Znf_C2H2"/>
</dbReference>
<dbReference type="GO" id="GO:0008270">
    <property type="term" value="F:zinc ion binding"/>
    <property type="evidence" value="ECO:0007669"/>
    <property type="project" value="UniProtKB-UniRule"/>
</dbReference>
<evidence type="ECO:0000256" key="4">
    <source>
        <dbReference type="ARBA" id="ARBA00022833"/>
    </source>
</evidence>
<comment type="subunit">
    <text evidence="8">Component of the U1 snRNP. The U1 snRNP is composed of the U1 snRNA and the 7 core Sm proteins SNRPB, SNRPD1, SNRPD2, SNRPD3, SNRPE, SNRPF and SNRPG that assemble in a heptameric protein ring on the Sm site of the small nuclear RNA to form the core snRNP, and at least 3 U1 snRNP-specific proteins SNRNP70/U1-70K, SNRPA/U1-A and SNRPC/U1-C. SNRPC/U1-C interacts with U1 snRNA and the 5' splice-site region of the pre-mRNA. Interacts (via N-terminus) with TIA1 (via C-terminus); thereby promoting spliceosomal U1 snRNP recruitment to 5' splice sites.</text>
</comment>
<evidence type="ECO:0000259" key="11">
    <source>
        <dbReference type="PROSITE" id="PS50171"/>
    </source>
</evidence>